<comment type="caution">
    <text evidence="1">The sequence shown here is derived from an EMBL/GenBank/DDBJ whole genome shotgun (WGS) entry which is preliminary data.</text>
</comment>
<dbReference type="EMBL" id="JAKKPZ010000259">
    <property type="protein sequence ID" value="KAI1697617.1"/>
    <property type="molecule type" value="Genomic_DNA"/>
</dbReference>
<gene>
    <name evidence="1" type="ORF">DdX_18392</name>
</gene>
<accession>A0AAD4MJV5</accession>
<sequence length="226" mass="25503">MASISTCNATVTQKIIEKCYAKYKTSTMLGVNHRSMSGIEKCDALTESATCIFRELNVTCGENTALQEFQRPRLISVDDENLCECCSNLRHLMAEKGTALYGTYNHAPCDLHYTESASTCLRCAATPALEDCDKTDGNLVGLVLVKKPDPCRMEMARIFCLQWKIMEHCPTLAAIQHYFVNQYRPFGNPAVTIQQCPAYFNYMTKFYGNAYEITMRVTFNHSALHK</sequence>
<reference evidence="1" key="1">
    <citation type="submission" date="2022-01" db="EMBL/GenBank/DDBJ databases">
        <title>Genome Sequence Resource for Two Populations of Ditylenchus destructor, the Migratory Endoparasitic Phytonematode.</title>
        <authorList>
            <person name="Zhang H."/>
            <person name="Lin R."/>
            <person name="Xie B."/>
        </authorList>
    </citation>
    <scope>NUCLEOTIDE SEQUENCE</scope>
    <source>
        <strain evidence="1">BazhouSP</strain>
    </source>
</reference>
<protein>
    <submittedName>
        <fullName evidence="1">Uncharacterized protein</fullName>
    </submittedName>
</protein>
<proteinExistence type="predicted"/>
<dbReference type="Proteomes" id="UP001201812">
    <property type="component" value="Unassembled WGS sequence"/>
</dbReference>
<keyword evidence="2" id="KW-1185">Reference proteome</keyword>
<organism evidence="1 2">
    <name type="scientific">Ditylenchus destructor</name>
    <dbReference type="NCBI Taxonomy" id="166010"/>
    <lineage>
        <taxon>Eukaryota</taxon>
        <taxon>Metazoa</taxon>
        <taxon>Ecdysozoa</taxon>
        <taxon>Nematoda</taxon>
        <taxon>Chromadorea</taxon>
        <taxon>Rhabditida</taxon>
        <taxon>Tylenchina</taxon>
        <taxon>Tylenchomorpha</taxon>
        <taxon>Sphaerularioidea</taxon>
        <taxon>Anguinidae</taxon>
        <taxon>Anguininae</taxon>
        <taxon>Ditylenchus</taxon>
    </lineage>
</organism>
<evidence type="ECO:0000313" key="1">
    <source>
        <dbReference type="EMBL" id="KAI1697617.1"/>
    </source>
</evidence>
<name>A0AAD4MJV5_9BILA</name>
<dbReference type="AlphaFoldDB" id="A0AAD4MJV5"/>
<evidence type="ECO:0000313" key="2">
    <source>
        <dbReference type="Proteomes" id="UP001201812"/>
    </source>
</evidence>